<evidence type="ECO:0000313" key="2">
    <source>
        <dbReference type="EMBL" id="KZP04638.1"/>
    </source>
</evidence>
<protein>
    <submittedName>
        <fullName evidence="2">Uncharacterized protein</fullName>
    </submittedName>
</protein>
<proteinExistence type="predicted"/>
<organism evidence="2 3">
    <name type="scientific">Athelia psychrophila</name>
    <dbReference type="NCBI Taxonomy" id="1759441"/>
    <lineage>
        <taxon>Eukaryota</taxon>
        <taxon>Fungi</taxon>
        <taxon>Dikarya</taxon>
        <taxon>Basidiomycota</taxon>
        <taxon>Agaricomycotina</taxon>
        <taxon>Agaricomycetes</taxon>
        <taxon>Agaricomycetidae</taxon>
        <taxon>Atheliales</taxon>
        <taxon>Atheliaceae</taxon>
        <taxon>Athelia</taxon>
    </lineage>
</organism>
<evidence type="ECO:0000313" key="3">
    <source>
        <dbReference type="Proteomes" id="UP000076532"/>
    </source>
</evidence>
<keyword evidence="3" id="KW-1185">Reference proteome</keyword>
<sequence>MPSQTTTPTSTRFPSAPLSQCAAPLPRAPSSSHPPTAIVSPFATMPPQPKPLYASRSSRQRCGDVCSATTICEV</sequence>
<feature type="non-terminal residue" evidence="2">
    <location>
        <position position="74"/>
    </location>
</feature>
<evidence type="ECO:0000256" key="1">
    <source>
        <dbReference type="SAM" id="MobiDB-lite"/>
    </source>
</evidence>
<feature type="compositionally biased region" description="Polar residues" evidence="1">
    <location>
        <begin position="1"/>
        <end position="13"/>
    </location>
</feature>
<accession>A0A167V510</accession>
<dbReference type="EMBL" id="KV417903">
    <property type="protein sequence ID" value="KZP04638.1"/>
    <property type="molecule type" value="Genomic_DNA"/>
</dbReference>
<reference evidence="2 3" key="1">
    <citation type="journal article" date="2016" name="Mol. Biol. Evol.">
        <title>Comparative Genomics of Early-Diverging Mushroom-Forming Fungi Provides Insights into the Origins of Lignocellulose Decay Capabilities.</title>
        <authorList>
            <person name="Nagy L.G."/>
            <person name="Riley R."/>
            <person name="Tritt A."/>
            <person name="Adam C."/>
            <person name="Daum C."/>
            <person name="Floudas D."/>
            <person name="Sun H."/>
            <person name="Yadav J.S."/>
            <person name="Pangilinan J."/>
            <person name="Larsson K.H."/>
            <person name="Matsuura K."/>
            <person name="Barry K."/>
            <person name="Labutti K."/>
            <person name="Kuo R."/>
            <person name="Ohm R.A."/>
            <person name="Bhattacharya S.S."/>
            <person name="Shirouzu T."/>
            <person name="Yoshinaga Y."/>
            <person name="Martin F.M."/>
            <person name="Grigoriev I.V."/>
            <person name="Hibbett D.S."/>
        </authorList>
    </citation>
    <scope>NUCLEOTIDE SEQUENCE [LARGE SCALE GENOMIC DNA]</scope>
    <source>
        <strain evidence="2 3">CBS 109695</strain>
    </source>
</reference>
<gene>
    <name evidence="2" type="ORF">FIBSPDRAFT_878318</name>
</gene>
<name>A0A167V510_9AGAM</name>
<dbReference type="Proteomes" id="UP000076532">
    <property type="component" value="Unassembled WGS sequence"/>
</dbReference>
<feature type="region of interest" description="Disordered" evidence="1">
    <location>
        <begin position="1"/>
        <end position="57"/>
    </location>
</feature>
<dbReference type="AlphaFoldDB" id="A0A167V510"/>